<sequence>MKDYIENRVKEVAKFTVETKSTVRETARAFMYSKATIHKDLTERLSCIDTVLYKQVHSVLEENKAQRHIRGGKATQSKFKGMM</sequence>
<reference evidence="2" key="1">
    <citation type="submission" date="2016-09" db="EMBL/GenBank/DDBJ databases">
        <title>Genomics of Clostridium taeniosporum, an organism which forms endospores with ribbon-like appendages.</title>
        <authorList>
            <person name="Walker J.R."/>
        </authorList>
    </citation>
    <scope>NUCLEOTIDE SEQUENCE [LARGE SCALE GENOMIC DNA]</scope>
    <source>
        <strain evidence="2">1/k</strain>
    </source>
</reference>
<accession>A0A1D7XLW0</accession>
<dbReference type="RefSeq" id="WP_069680449.1">
    <property type="nucleotide sequence ID" value="NZ_CP017253.2"/>
</dbReference>
<dbReference type="KEGG" id="ctae:BGI42_11465"/>
<name>A0A1D7XLW0_9CLOT</name>
<dbReference type="EMBL" id="CP017253">
    <property type="protein sequence ID" value="AOR24314.1"/>
    <property type="molecule type" value="Genomic_DNA"/>
</dbReference>
<dbReference type="STRING" id="394958.BGI42_11465"/>
<dbReference type="AlphaFoldDB" id="A0A1D7XLW0"/>
<evidence type="ECO:0000313" key="2">
    <source>
        <dbReference type="Proteomes" id="UP000094652"/>
    </source>
</evidence>
<dbReference type="Pfam" id="PF12116">
    <property type="entry name" value="SpoIIID"/>
    <property type="match status" value="1"/>
</dbReference>
<organism evidence="1 2">
    <name type="scientific">Clostridium taeniosporum</name>
    <dbReference type="NCBI Taxonomy" id="394958"/>
    <lineage>
        <taxon>Bacteria</taxon>
        <taxon>Bacillati</taxon>
        <taxon>Bacillota</taxon>
        <taxon>Clostridia</taxon>
        <taxon>Eubacteriales</taxon>
        <taxon>Clostridiaceae</taxon>
        <taxon>Clostridium</taxon>
    </lineage>
</organism>
<dbReference type="Proteomes" id="UP000094652">
    <property type="component" value="Chromosome"/>
</dbReference>
<gene>
    <name evidence="1" type="ORF">BGI42_11465</name>
</gene>
<protein>
    <submittedName>
        <fullName evidence="1">Stage III sporulation protein D</fullName>
    </submittedName>
</protein>
<dbReference type="OrthoDB" id="1682956at2"/>
<dbReference type="InterPro" id="IPR014208">
    <property type="entry name" value="Spore_III_D"/>
</dbReference>
<evidence type="ECO:0000313" key="1">
    <source>
        <dbReference type="EMBL" id="AOR24314.1"/>
    </source>
</evidence>
<keyword evidence="2" id="KW-1185">Reference proteome</keyword>
<proteinExistence type="predicted"/>